<dbReference type="PROSITE" id="PS50106">
    <property type="entry name" value="PDZ"/>
    <property type="match status" value="1"/>
</dbReference>
<dbReference type="STRING" id="880526.GCA_000427365_00612"/>
<name>A0A379MPH2_9BACT</name>
<evidence type="ECO:0000256" key="2">
    <source>
        <dbReference type="ARBA" id="ARBA00004141"/>
    </source>
</evidence>
<evidence type="ECO:0000256" key="7">
    <source>
        <dbReference type="ARBA" id="ARBA00022833"/>
    </source>
</evidence>
<keyword evidence="5 11" id="KW-0812">Transmembrane</keyword>
<accession>A0A379MPH2</accession>
<feature type="transmembrane region" description="Helical" evidence="11">
    <location>
        <begin position="373"/>
        <end position="399"/>
    </location>
</feature>
<evidence type="ECO:0000313" key="13">
    <source>
        <dbReference type="EMBL" id="SUE33624.1"/>
    </source>
</evidence>
<protein>
    <recommendedName>
        <fullName evidence="11">Zinc metalloprotease</fullName>
        <ecNumber evidence="11">3.4.24.-</ecNumber>
    </recommendedName>
</protein>
<dbReference type="InterPro" id="IPR008915">
    <property type="entry name" value="Peptidase_M50"/>
</dbReference>
<evidence type="ECO:0000256" key="9">
    <source>
        <dbReference type="ARBA" id="ARBA00023049"/>
    </source>
</evidence>
<evidence type="ECO:0000256" key="5">
    <source>
        <dbReference type="ARBA" id="ARBA00022692"/>
    </source>
</evidence>
<keyword evidence="10 11" id="KW-0472">Membrane</keyword>
<dbReference type="InterPro" id="IPR036034">
    <property type="entry name" value="PDZ_sf"/>
</dbReference>
<dbReference type="EC" id="3.4.24.-" evidence="11"/>
<keyword evidence="8 11" id="KW-1133">Transmembrane helix</keyword>
<evidence type="ECO:0000256" key="4">
    <source>
        <dbReference type="ARBA" id="ARBA00022670"/>
    </source>
</evidence>
<dbReference type="AlphaFoldDB" id="A0A379MPH2"/>
<keyword evidence="9 11" id="KW-0482">Metalloprotease</keyword>
<organism evidence="13 14">
    <name type="scientific">Rikenella microfusus</name>
    <dbReference type="NCBI Taxonomy" id="28139"/>
    <lineage>
        <taxon>Bacteria</taxon>
        <taxon>Pseudomonadati</taxon>
        <taxon>Bacteroidota</taxon>
        <taxon>Bacteroidia</taxon>
        <taxon>Bacteroidales</taxon>
        <taxon>Rikenellaceae</taxon>
        <taxon>Rikenella</taxon>
    </lineage>
</organism>
<dbReference type="GO" id="GO:0016020">
    <property type="term" value="C:membrane"/>
    <property type="evidence" value="ECO:0007669"/>
    <property type="project" value="UniProtKB-SubCell"/>
</dbReference>
<dbReference type="InterPro" id="IPR001478">
    <property type="entry name" value="PDZ"/>
</dbReference>
<comment type="subcellular location">
    <subcellularLocation>
        <location evidence="2">Membrane</location>
        <topology evidence="2">Multi-pass membrane protein</topology>
    </subcellularLocation>
</comment>
<dbReference type="NCBIfam" id="TIGR00054">
    <property type="entry name" value="RIP metalloprotease RseP"/>
    <property type="match status" value="1"/>
</dbReference>
<keyword evidence="4 13" id="KW-0645">Protease</keyword>
<dbReference type="PANTHER" id="PTHR42837:SF2">
    <property type="entry name" value="MEMBRANE METALLOPROTEASE ARASP2, CHLOROPLASTIC-RELATED"/>
    <property type="match status" value="1"/>
</dbReference>
<dbReference type="GO" id="GO:0006508">
    <property type="term" value="P:proteolysis"/>
    <property type="evidence" value="ECO:0007669"/>
    <property type="project" value="UniProtKB-KW"/>
</dbReference>
<evidence type="ECO:0000256" key="8">
    <source>
        <dbReference type="ARBA" id="ARBA00022989"/>
    </source>
</evidence>
<dbReference type="RefSeq" id="WP_027290401.1">
    <property type="nucleotide sequence ID" value="NZ_UGVL01000001.1"/>
</dbReference>
<keyword evidence="6 11" id="KW-0378">Hydrolase</keyword>
<dbReference type="SMART" id="SM00228">
    <property type="entry name" value="PDZ"/>
    <property type="match status" value="2"/>
</dbReference>
<feature type="transmembrane region" description="Helical" evidence="11">
    <location>
        <begin position="411"/>
        <end position="430"/>
    </location>
</feature>
<gene>
    <name evidence="13" type="primary">rseP</name>
    <name evidence="13" type="ORF">NCTC11190_00834</name>
</gene>
<reference evidence="13 14" key="1">
    <citation type="submission" date="2018-06" db="EMBL/GenBank/DDBJ databases">
        <authorList>
            <consortium name="Pathogen Informatics"/>
            <person name="Doyle S."/>
        </authorList>
    </citation>
    <scope>NUCLEOTIDE SEQUENCE [LARGE SCALE GENOMIC DNA]</scope>
    <source>
        <strain evidence="13 14">NCTC11190</strain>
    </source>
</reference>
<feature type="transmembrane region" description="Helical" evidence="11">
    <location>
        <begin position="103"/>
        <end position="128"/>
    </location>
</feature>
<dbReference type="InterPro" id="IPR004387">
    <property type="entry name" value="Pept_M50_Zn"/>
</dbReference>
<dbReference type="GO" id="GO:0004222">
    <property type="term" value="F:metalloendopeptidase activity"/>
    <property type="evidence" value="ECO:0007669"/>
    <property type="project" value="InterPro"/>
</dbReference>
<keyword evidence="7 11" id="KW-0862">Zinc</keyword>
<dbReference type="CDD" id="cd06163">
    <property type="entry name" value="S2P-M50_PDZ_RseP-like"/>
    <property type="match status" value="1"/>
</dbReference>
<dbReference type="EMBL" id="UGVL01000001">
    <property type="protein sequence ID" value="SUE33624.1"/>
    <property type="molecule type" value="Genomic_DNA"/>
</dbReference>
<dbReference type="Proteomes" id="UP000255233">
    <property type="component" value="Unassembled WGS sequence"/>
</dbReference>
<evidence type="ECO:0000256" key="6">
    <source>
        <dbReference type="ARBA" id="ARBA00022801"/>
    </source>
</evidence>
<dbReference type="Gene3D" id="2.30.42.10">
    <property type="match status" value="2"/>
</dbReference>
<dbReference type="OrthoDB" id="9782003at2"/>
<keyword evidence="14" id="KW-1185">Reference proteome</keyword>
<evidence type="ECO:0000256" key="11">
    <source>
        <dbReference type="RuleBase" id="RU362031"/>
    </source>
</evidence>
<dbReference type="PANTHER" id="PTHR42837">
    <property type="entry name" value="REGULATOR OF SIGMA-E PROTEASE RSEP"/>
    <property type="match status" value="1"/>
</dbReference>
<dbReference type="GO" id="GO:0046872">
    <property type="term" value="F:metal ion binding"/>
    <property type="evidence" value="ECO:0007669"/>
    <property type="project" value="UniProtKB-KW"/>
</dbReference>
<dbReference type="Pfam" id="PF02163">
    <property type="entry name" value="Peptidase_M50"/>
    <property type="match status" value="1"/>
</dbReference>
<proteinExistence type="inferred from homology"/>
<feature type="transmembrane region" description="Helical" evidence="11">
    <location>
        <begin position="6"/>
        <end position="28"/>
    </location>
</feature>
<feature type="domain" description="PDZ" evidence="12">
    <location>
        <begin position="220"/>
        <end position="250"/>
    </location>
</feature>
<evidence type="ECO:0000256" key="1">
    <source>
        <dbReference type="ARBA" id="ARBA00001947"/>
    </source>
</evidence>
<evidence type="ECO:0000259" key="12">
    <source>
        <dbReference type="PROSITE" id="PS50106"/>
    </source>
</evidence>
<evidence type="ECO:0000256" key="3">
    <source>
        <dbReference type="ARBA" id="ARBA00007931"/>
    </source>
</evidence>
<comment type="cofactor">
    <cofactor evidence="1 11">
        <name>Zn(2+)</name>
        <dbReference type="ChEBI" id="CHEBI:29105"/>
    </cofactor>
</comment>
<comment type="similarity">
    <text evidence="3 11">Belongs to the peptidase M50B family.</text>
</comment>
<evidence type="ECO:0000256" key="10">
    <source>
        <dbReference type="ARBA" id="ARBA00023136"/>
    </source>
</evidence>
<sequence>MEVFIKVLQVLTCFSLLVLVHEFGHFLFAKIFHTRVEKFYLFFNPWFSIFKFRIGETEYGMGWVPFGGYCKIAGMVDESMDTDQMKSEPKPWEYRSKPAWQRLLIIVGGVLMNIVLAIGIYIGITYAWGDSYIRTKDVEHGFMFSEVAHEIGFRDGDKVLSVGGEYVDNYGQIPAVILLDDAREVQVERNGAPVTVTIDTKYIKSMLKDKGFINLRTPFVVGKVLPGGGAAAAGLTEGDSLVAVDGVPMRWFDEFRTAFAEHKGDTAQVTFVRGGERMTAAVPVSAEGQAGIFLAGVNLADIYKISTRQYSFLEAVPVGVERAFTSIGSYLKQLKLIVSPETEAYKSVGGIIAMGNFFPGEWNWLQFWQITALISIMLAVLNILPIPMLDGGHMVFILYEMITRRTPSDKFMERAQLVGMVIVFGIVILANGNDILKLIFN</sequence>
<evidence type="ECO:0000313" key="14">
    <source>
        <dbReference type="Proteomes" id="UP000255233"/>
    </source>
</evidence>
<keyword evidence="11" id="KW-0479">Metal-binding</keyword>
<dbReference type="SUPFAM" id="SSF50156">
    <property type="entry name" value="PDZ domain-like"/>
    <property type="match status" value="2"/>
</dbReference>